<evidence type="ECO:0000313" key="3">
    <source>
        <dbReference type="Proteomes" id="UP000030641"/>
    </source>
</evidence>
<accession>A0A074ZCN8</accession>
<feature type="chain" id="PRO_5001704078" description="Secreted protein" evidence="1">
    <location>
        <begin position="19"/>
        <end position="83"/>
    </location>
</feature>
<dbReference type="Proteomes" id="UP000030641">
    <property type="component" value="Unassembled WGS sequence"/>
</dbReference>
<keyword evidence="3" id="KW-1185">Reference proteome</keyword>
<evidence type="ECO:0000256" key="1">
    <source>
        <dbReference type="SAM" id="SignalP"/>
    </source>
</evidence>
<dbReference type="RefSeq" id="XP_013344957.1">
    <property type="nucleotide sequence ID" value="XM_013489503.1"/>
</dbReference>
<organism evidence="2 3">
    <name type="scientific">Aureobasidium subglaciale (strain EXF-2481)</name>
    <name type="common">Aureobasidium pullulans var. subglaciale</name>
    <dbReference type="NCBI Taxonomy" id="1043005"/>
    <lineage>
        <taxon>Eukaryota</taxon>
        <taxon>Fungi</taxon>
        <taxon>Dikarya</taxon>
        <taxon>Ascomycota</taxon>
        <taxon>Pezizomycotina</taxon>
        <taxon>Dothideomycetes</taxon>
        <taxon>Dothideomycetidae</taxon>
        <taxon>Dothideales</taxon>
        <taxon>Saccotheciaceae</taxon>
        <taxon>Aureobasidium</taxon>
    </lineage>
</organism>
<sequence length="83" mass="9278">MDVGSNFLLPMWVAGVIGFDVCRRYAACVSNSKLSAEQLIFKSTEPPMGIHLRTCLDDLSLPLVCHVISLQLLVPRKDRIYKS</sequence>
<dbReference type="AlphaFoldDB" id="A0A074ZCN8"/>
<dbReference type="GeneID" id="25366181"/>
<name>A0A074ZCN8_AURSE</name>
<proteinExistence type="predicted"/>
<dbReference type="InParanoid" id="A0A074ZCN8"/>
<dbReference type="EMBL" id="KL584756">
    <property type="protein sequence ID" value="KEQ96451.1"/>
    <property type="molecule type" value="Genomic_DNA"/>
</dbReference>
<dbReference type="HOGENOM" id="CLU_2542213_0_0_1"/>
<evidence type="ECO:0008006" key="4">
    <source>
        <dbReference type="Google" id="ProtNLM"/>
    </source>
</evidence>
<reference evidence="2 3" key="1">
    <citation type="journal article" date="2014" name="BMC Genomics">
        <title>Genome sequencing of four Aureobasidium pullulans varieties: biotechnological potential, stress tolerance, and description of new species.</title>
        <authorList>
            <person name="Gostin Ar C."/>
            <person name="Ohm R.A."/>
            <person name="Kogej T."/>
            <person name="Sonjak S."/>
            <person name="Turk M."/>
            <person name="Zajc J."/>
            <person name="Zalar P."/>
            <person name="Grube M."/>
            <person name="Sun H."/>
            <person name="Han J."/>
            <person name="Sharma A."/>
            <person name="Chiniquy J."/>
            <person name="Ngan C.Y."/>
            <person name="Lipzen A."/>
            <person name="Barry K."/>
            <person name="Grigoriev I.V."/>
            <person name="Gunde-Cimerman N."/>
        </authorList>
    </citation>
    <scope>NUCLEOTIDE SEQUENCE [LARGE SCALE GENOMIC DNA]</scope>
    <source>
        <strain evidence="2 3">EXF-2481</strain>
    </source>
</reference>
<feature type="signal peptide" evidence="1">
    <location>
        <begin position="1"/>
        <end position="18"/>
    </location>
</feature>
<gene>
    <name evidence="2" type="ORF">AUEXF2481DRAFT_38711</name>
</gene>
<evidence type="ECO:0000313" key="2">
    <source>
        <dbReference type="EMBL" id="KEQ96451.1"/>
    </source>
</evidence>
<protein>
    <recommendedName>
        <fullName evidence="4">Secreted protein</fullName>
    </recommendedName>
</protein>
<keyword evidence="1" id="KW-0732">Signal</keyword>